<dbReference type="FunCoup" id="A0A6I8NQW8">
    <property type="interactions" value="965"/>
</dbReference>
<dbReference type="InterPro" id="IPR028207">
    <property type="entry name" value="DNA_pol_B_palm_palm"/>
</dbReference>
<dbReference type="Bgee" id="ENSOANG00000042350">
    <property type="expression patterns" value="Expressed in heart and 7 other cell types or tissues"/>
</dbReference>
<dbReference type="Gene3D" id="3.30.210.10">
    <property type="entry name" value="DNA polymerase, thumb domain"/>
    <property type="match status" value="1"/>
</dbReference>
<dbReference type="Pfam" id="PF14716">
    <property type="entry name" value="HHH_8"/>
    <property type="match status" value="1"/>
</dbReference>
<comment type="catalytic activity">
    <reaction evidence="13">
        <text>DNA(n) + a 2'-deoxyribonucleoside 5'-triphosphate = DNA(n+1) + diphosphate</text>
        <dbReference type="Rhea" id="RHEA:22508"/>
        <dbReference type="Rhea" id="RHEA-COMP:17339"/>
        <dbReference type="Rhea" id="RHEA-COMP:17340"/>
        <dbReference type="ChEBI" id="CHEBI:33019"/>
        <dbReference type="ChEBI" id="CHEBI:61560"/>
        <dbReference type="ChEBI" id="CHEBI:173112"/>
        <dbReference type="EC" id="2.7.7.7"/>
    </reaction>
</comment>
<dbReference type="PANTHER" id="PTHR11276">
    <property type="entry name" value="DNA POLYMERASE TYPE-X FAMILY MEMBER"/>
    <property type="match status" value="1"/>
</dbReference>
<dbReference type="SUPFAM" id="SSF81585">
    <property type="entry name" value="PsbU/PolX domain-like"/>
    <property type="match status" value="1"/>
</dbReference>
<dbReference type="Gene3D" id="3.30.460.10">
    <property type="entry name" value="Beta Polymerase, domain 2"/>
    <property type="match status" value="1"/>
</dbReference>
<evidence type="ECO:0000256" key="1">
    <source>
        <dbReference type="ARBA" id="ARBA00001946"/>
    </source>
</evidence>
<dbReference type="GO" id="GO:0046872">
    <property type="term" value="F:metal ion binding"/>
    <property type="evidence" value="ECO:0007669"/>
    <property type="project" value="UniProtKB-UniRule"/>
</dbReference>
<comment type="subcellular location">
    <subcellularLocation>
        <location evidence="2 13">Nucleus</location>
    </subcellularLocation>
</comment>
<dbReference type="InterPro" id="IPR001726">
    <property type="entry name" value="TdT/Mu"/>
</dbReference>
<dbReference type="Pfam" id="PF14792">
    <property type="entry name" value="DNA_pol_B_palm"/>
    <property type="match status" value="1"/>
</dbReference>
<name>A0A6I8NQW8_ORNAN</name>
<gene>
    <name evidence="17" type="primary">POLM</name>
</gene>
<evidence type="ECO:0000256" key="2">
    <source>
        <dbReference type="ARBA" id="ARBA00004123"/>
    </source>
</evidence>
<dbReference type="Gene3D" id="1.10.150.110">
    <property type="entry name" value="DNA polymerase beta, N-terminal domain-like"/>
    <property type="match status" value="1"/>
</dbReference>
<dbReference type="GeneTree" id="ENSGT00940000158490"/>
<dbReference type="FunFam" id="3.40.50.10190:FF:000035">
    <property type="entry name" value="DNA-directed DNA/RNA polymerase mu"/>
    <property type="match status" value="1"/>
</dbReference>
<dbReference type="GO" id="GO:0006310">
    <property type="term" value="P:DNA recombination"/>
    <property type="evidence" value="ECO:0007669"/>
    <property type="project" value="UniProtKB-KW"/>
</dbReference>
<keyword evidence="18" id="KW-1185">Reference proteome</keyword>
<dbReference type="SMART" id="SM00483">
    <property type="entry name" value="POLXc"/>
    <property type="match status" value="1"/>
</dbReference>
<dbReference type="Pfam" id="PF14791">
    <property type="entry name" value="DNA_pol_B_thumb"/>
    <property type="match status" value="1"/>
</dbReference>
<keyword evidence="10 13" id="KW-0539">Nucleus</keyword>
<dbReference type="InterPro" id="IPR022312">
    <property type="entry name" value="DNA_pol_X"/>
</dbReference>
<dbReference type="InterPro" id="IPR043519">
    <property type="entry name" value="NT_sf"/>
</dbReference>
<feature type="binding site" evidence="14">
    <location>
        <position position="464"/>
    </location>
    <ligand>
        <name>Mg(2+)</name>
        <dbReference type="ChEBI" id="CHEBI:18420"/>
    </ligand>
</feature>
<comment type="cofactor">
    <cofactor evidence="1 13 14">
        <name>Mg(2+)</name>
        <dbReference type="ChEBI" id="CHEBI:18420"/>
    </cofactor>
</comment>
<dbReference type="PRINTS" id="PR00869">
    <property type="entry name" value="DNAPOLX"/>
</dbReference>
<reference evidence="17" key="2">
    <citation type="submission" date="2025-08" db="UniProtKB">
        <authorList>
            <consortium name="Ensembl"/>
        </authorList>
    </citation>
    <scope>IDENTIFICATION</scope>
    <source>
        <strain evidence="17">Glennie</strain>
    </source>
</reference>
<keyword evidence="5 13" id="KW-0808">Transferase</keyword>
<dbReference type="Gene3D" id="3.40.50.10190">
    <property type="entry name" value="BRCT domain"/>
    <property type="match status" value="1"/>
</dbReference>
<dbReference type="SUPFAM" id="SSF52113">
    <property type="entry name" value="BRCT domain"/>
    <property type="match status" value="1"/>
</dbReference>
<dbReference type="GO" id="GO:0003677">
    <property type="term" value="F:DNA binding"/>
    <property type="evidence" value="ECO:0007669"/>
    <property type="project" value="UniProtKB-UniRule"/>
</dbReference>
<dbReference type="InterPro" id="IPR010996">
    <property type="entry name" value="HHH_MUS81"/>
</dbReference>
<proteinExistence type="inferred from homology"/>
<keyword evidence="6 13" id="KW-0548">Nucleotidyltransferase</keyword>
<evidence type="ECO:0000256" key="14">
    <source>
        <dbReference type="PIRSR" id="PIRSR000817-1"/>
    </source>
</evidence>
<dbReference type="FunFam" id="3.30.210.10:FF:000004">
    <property type="entry name" value="DNA-directed DNA/RNA polymerase mu"/>
    <property type="match status" value="1"/>
</dbReference>
<dbReference type="SUPFAM" id="SSF81301">
    <property type="entry name" value="Nucleotidyltransferase"/>
    <property type="match status" value="1"/>
</dbReference>
<organism evidence="17 18">
    <name type="scientific">Ornithorhynchus anatinus</name>
    <name type="common">Duckbill platypus</name>
    <dbReference type="NCBI Taxonomy" id="9258"/>
    <lineage>
        <taxon>Eukaryota</taxon>
        <taxon>Metazoa</taxon>
        <taxon>Chordata</taxon>
        <taxon>Craniata</taxon>
        <taxon>Vertebrata</taxon>
        <taxon>Euteleostomi</taxon>
        <taxon>Mammalia</taxon>
        <taxon>Monotremata</taxon>
        <taxon>Ornithorhynchidae</taxon>
        <taxon>Ornithorhynchus</taxon>
    </lineage>
</organism>
<dbReference type="FunFam" id="1.10.150.20:FF:000010">
    <property type="entry name" value="DNA polymerase lambda"/>
    <property type="match status" value="1"/>
</dbReference>
<evidence type="ECO:0000256" key="13">
    <source>
        <dbReference type="PIRNR" id="PIRNR000817"/>
    </source>
</evidence>
<dbReference type="GO" id="GO:0003887">
    <property type="term" value="F:DNA-directed DNA polymerase activity"/>
    <property type="evidence" value="ECO:0000318"/>
    <property type="project" value="GO_Central"/>
</dbReference>
<dbReference type="InterPro" id="IPR037160">
    <property type="entry name" value="DNA_Pol_thumb_sf"/>
</dbReference>
<dbReference type="PROSITE" id="PS50172">
    <property type="entry name" value="BRCT"/>
    <property type="match status" value="1"/>
</dbReference>
<evidence type="ECO:0000256" key="15">
    <source>
        <dbReference type="SAM" id="MobiDB-lite"/>
    </source>
</evidence>
<dbReference type="EC" id="2.7.7.7" evidence="13"/>
<sequence length="540" mass="59055">MGGEASPSSLGRSRKGVSRCRGASGSLCPSSTVPHPSAFRLLPPGAMASGPRRRGRGAGVQAGPPLAPCTPSSSSPSGVTLYLVERRMGRSRRAFLTGLARAKGFRVEEVYSPAVTHVVLERNSAAEAASWAERVVGGAGAPLLLDISWFTDCMAAGRPVPVEGRHRLGVPPPRAQIGPDPMPAYACQRRTPLTHHNPRLTEALETLAEAAAFEGSEGRGLAFRRAASVLKALSGPLTHPSQLEGLPYCGAHSCRVIQEVLEDGASQEVEGVRRSERFQAMKLFTQIFGVGVKTADGWYREGLRTLGDLRERGKRLTRSQEAGLQHYEDLNTPVELSDVEAVRRVVEEAVRQVLPGAEIILTGGFRRGKQHGHDIDFLITHPEEGREAGVLPDVMSRLESQGLVLYQHSQENHYRTPKAMARLTSPTNTMDAFERCFSILRISRPPPGAASRGHPRDWKAVRVDLVVTPASQFPFALLGWTGSQHFERELRRFSRQERKLTLNSHGLYDPEKKTFLPAASEEEIFRHLGLEFIPPGERNA</sequence>
<comment type="function">
    <text evidence="11">Gap-filling polymerase involved in repair of DNA double-strand breaks by non-homologous end joining (NHEJ). Participates in immunoglobulin (Ig) light chain gene rearrangement in V(D)J recombination.</text>
</comment>
<dbReference type="PIRSF" id="PIRSF000817">
    <property type="entry name" value="DNA_NT"/>
    <property type="match status" value="1"/>
</dbReference>
<dbReference type="InterPro" id="IPR036420">
    <property type="entry name" value="BRCT_dom_sf"/>
</dbReference>
<evidence type="ECO:0000256" key="12">
    <source>
        <dbReference type="ARBA" id="ARBA00071509"/>
    </source>
</evidence>
<dbReference type="PANTHER" id="PTHR11276:SF24">
    <property type="entry name" value="DNA-DIRECTED DNA_RNA POLYMERASE MU"/>
    <property type="match status" value="1"/>
</dbReference>
<evidence type="ECO:0000313" key="18">
    <source>
        <dbReference type="Proteomes" id="UP000002279"/>
    </source>
</evidence>
<dbReference type="InParanoid" id="A0A6I8NQW8"/>
<dbReference type="FunFam" id="1.10.150.110:FF:000003">
    <property type="entry name" value="DNA polymerase mu"/>
    <property type="match status" value="1"/>
</dbReference>
<dbReference type="GO" id="GO:0016446">
    <property type="term" value="P:somatic hypermutation of immunoglobulin genes"/>
    <property type="evidence" value="ECO:0007669"/>
    <property type="project" value="Ensembl"/>
</dbReference>
<evidence type="ECO:0000256" key="11">
    <source>
        <dbReference type="ARBA" id="ARBA00054461"/>
    </source>
</evidence>
<evidence type="ECO:0000256" key="7">
    <source>
        <dbReference type="ARBA" id="ARBA00022723"/>
    </source>
</evidence>
<dbReference type="CDD" id="cd00141">
    <property type="entry name" value="NT_POLXc"/>
    <property type="match status" value="1"/>
</dbReference>
<evidence type="ECO:0000313" key="17">
    <source>
        <dbReference type="Ensembl" id="ENSOANP00000042988.1"/>
    </source>
</evidence>
<feature type="binding site" evidence="14">
    <location>
        <position position="374"/>
    </location>
    <ligand>
        <name>Mg(2+)</name>
        <dbReference type="ChEBI" id="CHEBI:18420"/>
    </ligand>
</feature>
<dbReference type="InterPro" id="IPR029398">
    <property type="entry name" value="PolB_thumb"/>
</dbReference>
<evidence type="ECO:0000256" key="8">
    <source>
        <dbReference type="ARBA" id="ARBA00022842"/>
    </source>
</evidence>
<dbReference type="Proteomes" id="UP000002279">
    <property type="component" value="Chromosome 11"/>
</dbReference>
<evidence type="ECO:0000259" key="16">
    <source>
        <dbReference type="PROSITE" id="PS50172"/>
    </source>
</evidence>
<reference evidence="17" key="3">
    <citation type="submission" date="2025-09" db="UniProtKB">
        <authorList>
            <consortium name="Ensembl"/>
        </authorList>
    </citation>
    <scope>IDENTIFICATION</scope>
    <source>
        <strain evidence="17">Glennie</strain>
    </source>
</reference>
<dbReference type="InterPro" id="IPR027421">
    <property type="entry name" value="DNA_pol_lamdba_lyase_dom_sf"/>
</dbReference>
<protein>
    <recommendedName>
        <fullName evidence="12 13">DNA-directed DNA/RNA polymerase mu</fullName>
        <ecNumber evidence="13">2.7.7.7</ecNumber>
    </recommendedName>
</protein>
<evidence type="ECO:0000256" key="10">
    <source>
        <dbReference type="ARBA" id="ARBA00023242"/>
    </source>
</evidence>
<accession>A0A6I8NQW8</accession>
<dbReference type="SUPFAM" id="SSF47802">
    <property type="entry name" value="DNA polymerase beta, N-terminal domain-like"/>
    <property type="match status" value="1"/>
</dbReference>
<evidence type="ECO:0000256" key="9">
    <source>
        <dbReference type="ARBA" id="ARBA00023172"/>
    </source>
</evidence>
<dbReference type="GO" id="GO:0006303">
    <property type="term" value="P:double-strand break repair via nonhomologous end joining"/>
    <property type="evidence" value="ECO:0000318"/>
    <property type="project" value="GO_Central"/>
</dbReference>
<dbReference type="PIRSF" id="PIRSF501176">
    <property type="entry name" value="DNApol_mu"/>
    <property type="match status" value="1"/>
</dbReference>
<dbReference type="InterPro" id="IPR002054">
    <property type="entry name" value="DNA-dir_DNA_pol_X"/>
</dbReference>
<evidence type="ECO:0000256" key="5">
    <source>
        <dbReference type="ARBA" id="ARBA00022679"/>
    </source>
</evidence>
<keyword evidence="4" id="KW-0597">Phosphoprotein</keyword>
<keyword evidence="8 13" id="KW-0460">Magnesium</keyword>
<comment type="similarity">
    <text evidence="3 13">Belongs to the DNA polymerase type-X family.</text>
</comment>
<dbReference type="GO" id="GO:0005634">
    <property type="term" value="C:nucleus"/>
    <property type="evidence" value="ECO:0000318"/>
    <property type="project" value="GO_Central"/>
</dbReference>
<feature type="region of interest" description="Disordered" evidence="15">
    <location>
        <begin position="1"/>
        <end position="76"/>
    </location>
</feature>
<dbReference type="AlphaFoldDB" id="A0A6I8NQW8"/>
<keyword evidence="9" id="KW-0233">DNA recombination</keyword>
<dbReference type="InterPro" id="IPR018944">
    <property type="entry name" value="DNA_pol_lambd_fingers_domain"/>
</dbReference>
<feature type="domain" description="BRCT" evidence="16">
    <location>
        <begin position="71"/>
        <end position="167"/>
    </location>
</feature>
<dbReference type="Pfam" id="PF10391">
    <property type="entry name" value="DNA_pol_lambd_f"/>
    <property type="match status" value="1"/>
</dbReference>
<reference evidence="17 18" key="1">
    <citation type="journal article" date="2008" name="Nature">
        <title>Genome analysis of the platypus reveals unique signatures of evolution.</title>
        <authorList>
            <person name="Warren W.C."/>
            <person name="Hillier L.W."/>
            <person name="Marshall Graves J.A."/>
            <person name="Birney E."/>
            <person name="Ponting C.P."/>
            <person name="Grutzner F."/>
            <person name="Belov K."/>
            <person name="Miller W."/>
            <person name="Clarke L."/>
            <person name="Chinwalla A.T."/>
            <person name="Yang S.P."/>
            <person name="Heger A."/>
            <person name="Locke D.P."/>
            <person name="Miethke P."/>
            <person name="Waters P.D."/>
            <person name="Veyrunes F."/>
            <person name="Fulton L."/>
            <person name="Fulton B."/>
            <person name="Graves T."/>
            <person name="Wallis J."/>
            <person name="Puente X.S."/>
            <person name="Lopez-Otin C."/>
            <person name="Ordonez G.R."/>
            <person name="Eichler E.E."/>
            <person name="Chen L."/>
            <person name="Cheng Z."/>
            <person name="Deakin J.E."/>
            <person name="Alsop A."/>
            <person name="Thompson K."/>
            <person name="Kirby P."/>
            <person name="Papenfuss A.T."/>
            <person name="Wakefield M.J."/>
            <person name="Olender T."/>
            <person name="Lancet D."/>
            <person name="Huttley G.A."/>
            <person name="Smit A.F."/>
            <person name="Pask A."/>
            <person name="Temple-Smith P."/>
            <person name="Batzer M.A."/>
            <person name="Walker J.A."/>
            <person name="Konkel M.K."/>
            <person name="Harris R.S."/>
            <person name="Whittington C.M."/>
            <person name="Wong E.S."/>
            <person name="Gemmell N.J."/>
            <person name="Buschiazzo E."/>
            <person name="Vargas Jentzsch I.M."/>
            <person name="Merkel A."/>
            <person name="Schmitz J."/>
            <person name="Zemann A."/>
            <person name="Churakov G."/>
            <person name="Kriegs J.O."/>
            <person name="Brosius J."/>
            <person name="Murchison E.P."/>
            <person name="Sachidanandam R."/>
            <person name="Smith C."/>
            <person name="Hannon G.J."/>
            <person name="Tsend-Ayush E."/>
            <person name="McMillan D."/>
            <person name="Attenborough R."/>
            <person name="Rens W."/>
            <person name="Ferguson-Smith M."/>
            <person name="Lefevre C.M."/>
            <person name="Sharp J.A."/>
            <person name="Nicholas K.R."/>
            <person name="Ray D.A."/>
            <person name="Kube M."/>
            <person name="Reinhardt R."/>
            <person name="Pringle T.H."/>
            <person name="Taylor J."/>
            <person name="Jones R.C."/>
            <person name="Nixon B."/>
            <person name="Dacheux J.L."/>
            <person name="Niwa H."/>
            <person name="Sekita Y."/>
            <person name="Huang X."/>
            <person name="Stark A."/>
            <person name="Kheradpour P."/>
            <person name="Kellis M."/>
            <person name="Flicek P."/>
            <person name="Chen Y."/>
            <person name="Webber C."/>
            <person name="Hardison R."/>
            <person name="Nelson J."/>
            <person name="Hallsworth-Pepin K."/>
            <person name="Delehaunty K."/>
            <person name="Markovic C."/>
            <person name="Minx P."/>
            <person name="Feng Y."/>
            <person name="Kremitzki C."/>
            <person name="Mitreva M."/>
            <person name="Glasscock J."/>
            <person name="Wylie T."/>
            <person name="Wohldmann P."/>
            <person name="Thiru P."/>
            <person name="Nhan M.N."/>
            <person name="Pohl C.S."/>
            <person name="Smith S.M."/>
            <person name="Hou S."/>
            <person name="Nefedov M."/>
            <person name="de Jong P.J."/>
            <person name="Renfree M.B."/>
            <person name="Mardis E.R."/>
            <person name="Wilson R.K."/>
        </authorList>
    </citation>
    <scope>NUCLEOTIDE SEQUENCE [LARGE SCALE GENOMIC DNA]</scope>
    <source>
        <strain evidence="17 18">Glennie</strain>
    </source>
</reference>
<dbReference type="OMA" id="GKPCGHD"/>
<dbReference type="PRINTS" id="PR00871">
    <property type="entry name" value="DNAPOLXTDT"/>
</dbReference>
<dbReference type="InterPro" id="IPR027249">
    <property type="entry name" value="DNA/RNApol_mu"/>
</dbReference>
<feature type="compositionally biased region" description="Polar residues" evidence="15">
    <location>
        <begin position="1"/>
        <end position="11"/>
    </location>
</feature>
<evidence type="ECO:0000256" key="4">
    <source>
        <dbReference type="ARBA" id="ARBA00022553"/>
    </source>
</evidence>
<feature type="binding site" evidence="14">
    <location>
        <position position="376"/>
    </location>
    <ligand>
        <name>Mg(2+)</name>
        <dbReference type="ChEBI" id="CHEBI:18420"/>
    </ligand>
</feature>
<dbReference type="Gene3D" id="1.10.150.20">
    <property type="entry name" value="5' to 3' exonuclease, C-terminal subdomain"/>
    <property type="match status" value="1"/>
</dbReference>
<evidence type="ECO:0000256" key="6">
    <source>
        <dbReference type="ARBA" id="ARBA00022695"/>
    </source>
</evidence>
<keyword evidence="7 13" id="KW-0479">Metal-binding</keyword>
<dbReference type="InterPro" id="IPR019843">
    <property type="entry name" value="DNA_pol-X_BS"/>
</dbReference>
<evidence type="ECO:0000256" key="3">
    <source>
        <dbReference type="ARBA" id="ARBA00008323"/>
    </source>
</evidence>
<dbReference type="Ensembl" id="ENSOANT00000059645.1">
    <property type="protein sequence ID" value="ENSOANP00000042988.1"/>
    <property type="gene ID" value="ENSOANG00000042350.1"/>
</dbReference>
<dbReference type="GO" id="GO:0030183">
    <property type="term" value="P:B cell differentiation"/>
    <property type="evidence" value="ECO:0007669"/>
    <property type="project" value="Ensembl"/>
</dbReference>
<dbReference type="PROSITE" id="PS00522">
    <property type="entry name" value="DNA_POLYMERASE_X"/>
    <property type="match status" value="1"/>
</dbReference>
<dbReference type="InterPro" id="IPR001357">
    <property type="entry name" value="BRCT_dom"/>
</dbReference>